<evidence type="ECO:0000313" key="2">
    <source>
        <dbReference type="Proteomes" id="UP001060215"/>
    </source>
</evidence>
<accession>A0ACC0I9Z2</accession>
<keyword evidence="2" id="KW-1185">Reference proteome</keyword>
<protein>
    <submittedName>
        <fullName evidence="1">Uncharacterized protein</fullName>
    </submittedName>
</protein>
<reference evidence="1 2" key="1">
    <citation type="journal article" date="2022" name="Plant J.">
        <title>Chromosome-level genome of Camellia lanceoleosa provides a valuable resource for understanding genome evolution and self-incompatibility.</title>
        <authorList>
            <person name="Gong W."/>
            <person name="Xiao S."/>
            <person name="Wang L."/>
            <person name="Liao Z."/>
            <person name="Chang Y."/>
            <person name="Mo W."/>
            <person name="Hu G."/>
            <person name="Li W."/>
            <person name="Zhao G."/>
            <person name="Zhu H."/>
            <person name="Hu X."/>
            <person name="Ji K."/>
            <person name="Xiang X."/>
            <person name="Song Q."/>
            <person name="Yuan D."/>
            <person name="Jin S."/>
            <person name="Zhang L."/>
        </authorList>
    </citation>
    <scope>NUCLEOTIDE SEQUENCE [LARGE SCALE GENOMIC DNA]</scope>
    <source>
        <strain evidence="1">SQ_2022a</strain>
    </source>
</reference>
<gene>
    <name evidence="1" type="ORF">LOK49_LG03G00789</name>
</gene>
<sequence length="73" mass="8239">MSARSDLAVIGAPLKLYLSFASVFLALCMRQLCFPTVSMPLRPKRTCSGVECFGGFHIKRFFYLFLFLRGPLT</sequence>
<evidence type="ECO:0000313" key="1">
    <source>
        <dbReference type="EMBL" id="KAI8022381.1"/>
    </source>
</evidence>
<organism evidence="1 2">
    <name type="scientific">Camellia lanceoleosa</name>
    <dbReference type="NCBI Taxonomy" id="1840588"/>
    <lineage>
        <taxon>Eukaryota</taxon>
        <taxon>Viridiplantae</taxon>
        <taxon>Streptophyta</taxon>
        <taxon>Embryophyta</taxon>
        <taxon>Tracheophyta</taxon>
        <taxon>Spermatophyta</taxon>
        <taxon>Magnoliopsida</taxon>
        <taxon>eudicotyledons</taxon>
        <taxon>Gunneridae</taxon>
        <taxon>Pentapetalae</taxon>
        <taxon>asterids</taxon>
        <taxon>Ericales</taxon>
        <taxon>Theaceae</taxon>
        <taxon>Camellia</taxon>
    </lineage>
</organism>
<dbReference type="Proteomes" id="UP001060215">
    <property type="component" value="Chromosome 6"/>
</dbReference>
<proteinExistence type="predicted"/>
<comment type="caution">
    <text evidence="1">The sequence shown here is derived from an EMBL/GenBank/DDBJ whole genome shotgun (WGS) entry which is preliminary data.</text>
</comment>
<name>A0ACC0I9Z2_9ERIC</name>
<dbReference type="EMBL" id="CM045763">
    <property type="protein sequence ID" value="KAI8022381.1"/>
    <property type="molecule type" value="Genomic_DNA"/>
</dbReference>